<evidence type="ECO:0008006" key="3">
    <source>
        <dbReference type="Google" id="ProtNLM"/>
    </source>
</evidence>
<dbReference type="PANTHER" id="PTHR37865">
    <property type="entry name" value="SMALL INTEGRAL MEMBRANE PROTEIN 23"/>
    <property type="match status" value="1"/>
</dbReference>
<sequence>MGRLLLQLRLHLHRQPLLTLHRVKSQLLSMSTLGLQDQIHLENAYASPSLAPVAAEVMRRRTQVSGTLSTLSLIHLSVDFLDSLSPRRATTECVTRTHAWLVTRSGGGEAPTCRSTERASIHPGTLTPSGDMAIQRTGGRGQGAAELREQRRSSHCDDRKQTLLALLVLVLYLGTGISGSGWEVSGRIRDCNHLQNPVASQGFEYQTYEPAEKPIRTLRKWLRTNLHGFLEKLEKEVRDFEQLVRDLEFWLDALLGEPRPEDLCSTHKASVPTLPVSSIPQLSTLLQTPTVGSLLPLSQPPMPTDHMTTSPGNLEHEVNIAYK</sequence>
<dbReference type="EMBL" id="JBBHLL010000107">
    <property type="protein sequence ID" value="KAK7815975.1"/>
    <property type="molecule type" value="Genomic_DNA"/>
</dbReference>
<keyword evidence="2" id="KW-1185">Reference proteome</keyword>
<accession>A0AAW0IMR3</accession>
<proteinExistence type="predicted"/>
<dbReference type="InterPro" id="IPR027880">
    <property type="entry name" value="DUF4635"/>
</dbReference>
<evidence type="ECO:0000313" key="2">
    <source>
        <dbReference type="Proteomes" id="UP001488838"/>
    </source>
</evidence>
<dbReference type="PANTHER" id="PTHR37865:SF1">
    <property type="entry name" value="SMALL INTEGRAL MEMBRANE PROTEIN 23"/>
    <property type="match status" value="1"/>
</dbReference>
<comment type="caution">
    <text evidence="1">The sequence shown here is derived from an EMBL/GenBank/DDBJ whole genome shotgun (WGS) entry which is preliminary data.</text>
</comment>
<dbReference type="AlphaFoldDB" id="A0AAW0IMR3"/>
<dbReference type="Proteomes" id="UP001488838">
    <property type="component" value="Unassembled WGS sequence"/>
</dbReference>
<organism evidence="1 2">
    <name type="scientific">Myodes glareolus</name>
    <name type="common">Bank vole</name>
    <name type="synonym">Clethrionomys glareolus</name>
    <dbReference type="NCBI Taxonomy" id="447135"/>
    <lineage>
        <taxon>Eukaryota</taxon>
        <taxon>Metazoa</taxon>
        <taxon>Chordata</taxon>
        <taxon>Craniata</taxon>
        <taxon>Vertebrata</taxon>
        <taxon>Euteleostomi</taxon>
        <taxon>Mammalia</taxon>
        <taxon>Eutheria</taxon>
        <taxon>Euarchontoglires</taxon>
        <taxon>Glires</taxon>
        <taxon>Rodentia</taxon>
        <taxon>Myomorpha</taxon>
        <taxon>Muroidea</taxon>
        <taxon>Cricetidae</taxon>
        <taxon>Arvicolinae</taxon>
        <taxon>Myodes</taxon>
    </lineage>
</organism>
<dbReference type="Pfam" id="PF15466">
    <property type="entry name" value="DUF4635"/>
    <property type="match status" value="1"/>
</dbReference>
<evidence type="ECO:0000313" key="1">
    <source>
        <dbReference type="EMBL" id="KAK7815975.1"/>
    </source>
</evidence>
<protein>
    <recommendedName>
        <fullName evidence="3">Small integral membrane protein 23</fullName>
    </recommendedName>
</protein>
<name>A0AAW0IMR3_MYOGA</name>
<reference evidence="1 2" key="1">
    <citation type="journal article" date="2023" name="bioRxiv">
        <title>Conserved and derived expression patterns and positive selection on dental genes reveal complex evolutionary context of ever-growing rodent molars.</title>
        <authorList>
            <person name="Calamari Z.T."/>
            <person name="Song A."/>
            <person name="Cohen E."/>
            <person name="Akter M."/>
            <person name="Roy R.D."/>
            <person name="Hallikas O."/>
            <person name="Christensen M.M."/>
            <person name="Li P."/>
            <person name="Marangoni P."/>
            <person name="Jernvall J."/>
            <person name="Klein O.D."/>
        </authorList>
    </citation>
    <scope>NUCLEOTIDE SEQUENCE [LARGE SCALE GENOMIC DNA]</scope>
    <source>
        <strain evidence="1">V071</strain>
    </source>
</reference>
<gene>
    <name evidence="1" type="ORF">U0070_014188</name>
</gene>